<dbReference type="InterPro" id="IPR002477">
    <property type="entry name" value="Peptidoglycan-bd-like"/>
</dbReference>
<keyword evidence="2" id="KW-0732">Signal</keyword>
<feature type="region of interest" description="Disordered" evidence="1">
    <location>
        <begin position="572"/>
        <end position="612"/>
    </location>
</feature>
<dbReference type="Proteomes" id="UP000318939">
    <property type="component" value="Plasmid unnamed1"/>
</dbReference>
<keyword evidence="4" id="KW-0614">Plasmid</keyword>
<feature type="compositionally biased region" description="Polar residues" evidence="1">
    <location>
        <begin position="288"/>
        <end position="301"/>
    </location>
</feature>
<dbReference type="SUPFAM" id="SSF47090">
    <property type="entry name" value="PGBD-like"/>
    <property type="match status" value="1"/>
</dbReference>
<evidence type="ECO:0000259" key="3">
    <source>
        <dbReference type="Pfam" id="PF01471"/>
    </source>
</evidence>
<feature type="compositionally biased region" description="Polar residues" evidence="1">
    <location>
        <begin position="585"/>
        <end position="596"/>
    </location>
</feature>
<dbReference type="EMBL" id="CP117268">
    <property type="protein sequence ID" value="WFS25963.1"/>
    <property type="molecule type" value="Genomic_DNA"/>
</dbReference>
<dbReference type="InterPro" id="IPR036366">
    <property type="entry name" value="PGBDSf"/>
</dbReference>
<reference evidence="4 5" key="2">
    <citation type="journal article" date="2023" name="MicrobiologyOpen">
        <title>Genomics of the tumorigenes clade of the family Rhizobiaceae and description of Rhizobium rhododendri sp. nov.</title>
        <authorList>
            <person name="Kuzmanovic N."/>
            <person name="diCenzo G.C."/>
            <person name="Bunk B."/>
            <person name="Sproeer C."/>
            <person name="Fruehling A."/>
            <person name="Neumann-Schaal M."/>
            <person name="Overmann J."/>
            <person name="Smalla K."/>
        </authorList>
    </citation>
    <scope>NUCLEOTIDE SEQUENCE [LARGE SCALE GENOMIC DNA]</scope>
    <source>
        <strain evidence="5">rho-6.2</strain>
        <plasmid evidence="4 5">unnamed1</plasmid>
    </source>
</reference>
<gene>
    <name evidence="4" type="ORF">PR018_20830</name>
</gene>
<sequence length="612" mass="67231">MNFSARSFATKAIIALATSFIVSAVCFMPAFAQTSDQADTSASVEATLNIWERRLTQEGLVILGYYNGFADGTFGQSGRNAIASYQRDHDRSATGQLSAQDALELGGVALNMRKQLQWHKLDKSLTGMMISYPTALLTQRQENTLGGENLQTEDGAIVLKTVRFASSEDDRLDKLYQSLLNEKGSTITYQLKRKSWFITSGTNNNRKFYTRFEQRGAEVRGYDLSWNNDKNGKLLDNVSVLISSSFYPFGADPADGDPSYPTLGKLADLANANQAPSVSGSSGPTTSQAPSQQGTDNQSAEVNDKDGLTEQKEGALPPPADGSLVTSDGKGLRFVYHYFAPEDPKFNYAYQWAIDTHLFLNIPEINGLDGLFVTPRPLHYVTRQCNTINAFYDKKNGAVFLCYEMIDSLLQMGEALSKGASDPKALTVEFVRDNLRFILLHESGHALIDLLDIPAVGREEDSVDQLAAVLLLTHADDGETKNDITRVLQLASVWFKVNSQSGSPDTAAFADEHALDAQRYFNLLCMVYGSDPENNGAMVDNGMLPKERAARCPDEASKITRSWARLVLPHFSPRFRPKDDKSGDDQQTAAPSQPATGGNPLEWDKNSNPFAK</sequence>
<feature type="signal peptide" evidence="2">
    <location>
        <begin position="1"/>
        <end position="32"/>
    </location>
</feature>
<feature type="domain" description="Peptidoglycan binding-like" evidence="3">
    <location>
        <begin position="54"/>
        <end position="98"/>
    </location>
</feature>
<dbReference type="RefSeq" id="WP_142831190.1">
    <property type="nucleotide sequence ID" value="NZ_CP117268.1"/>
</dbReference>
<evidence type="ECO:0000256" key="1">
    <source>
        <dbReference type="SAM" id="MobiDB-lite"/>
    </source>
</evidence>
<accession>A0ABY8IQG7</accession>
<dbReference type="Pfam" id="PF01471">
    <property type="entry name" value="PG_binding_1"/>
    <property type="match status" value="1"/>
</dbReference>
<evidence type="ECO:0000313" key="5">
    <source>
        <dbReference type="Proteomes" id="UP000318939"/>
    </source>
</evidence>
<feature type="region of interest" description="Disordered" evidence="1">
    <location>
        <begin position="273"/>
        <end position="302"/>
    </location>
</feature>
<dbReference type="Pfam" id="PF14247">
    <property type="entry name" value="DUF4344"/>
    <property type="match status" value="1"/>
</dbReference>
<evidence type="ECO:0000313" key="4">
    <source>
        <dbReference type="EMBL" id="WFS25963.1"/>
    </source>
</evidence>
<feature type="compositionally biased region" description="Low complexity" evidence="1">
    <location>
        <begin position="276"/>
        <end position="287"/>
    </location>
</feature>
<protein>
    <submittedName>
        <fullName evidence="4">DUF4344 domain-containing metallopeptidase</fullName>
    </submittedName>
</protein>
<feature type="chain" id="PRO_5045505301" evidence="2">
    <location>
        <begin position="33"/>
        <end position="612"/>
    </location>
</feature>
<reference evidence="4 5" key="1">
    <citation type="journal article" date="2019" name="Phytopathology">
        <title>A Novel Group of Rhizobium tumorigenes-Like Agrobacteria Associated with Crown Gall Disease of Rhododendron and Blueberry.</title>
        <authorList>
            <person name="Kuzmanovic N."/>
            <person name="Behrens P."/>
            <person name="Idczak E."/>
            <person name="Wagner S."/>
            <person name="Gotz M."/>
            <person name="Sproer C."/>
            <person name="Bunk B."/>
            <person name="Overmann J."/>
            <person name="Smalla K."/>
        </authorList>
    </citation>
    <scope>NUCLEOTIDE SEQUENCE [LARGE SCALE GENOMIC DNA]</scope>
    <source>
        <strain evidence="5">rho-6.2</strain>
    </source>
</reference>
<dbReference type="InterPro" id="IPR025644">
    <property type="entry name" value="DUF4344"/>
</dbReference>
<keyword evidence="5" id="KW-1185">Reference proteome</keyword>
<evidence type="ECO:0000256" key="2">
    <source>
        <dbReference type="SAM" id="SignalP"/>
    </source>
</evidence>
<dbReference type="InterPro" id="IPR036365">
    <property type="entry name" value="PGBD-like_sf"/>
</dbReference>
<name>A0ABY8IQG7_9HYPH</name>
<dbReference type="Gene3D" id="1.10.101.10">
    <property type="entry name" value="PGBD-like superfamily/PGBD"/>
    <property type="match status" value="1"/>
</dbReference>
<proteinExistence type="predicted"/>
<organism evidence="4 5">
    <name type="scientific">Rhizobium rhododendri</name>
    <dbReference type="NCBI Taxonomy" id="2506430"/>
    <lineage>
        <taxon>Bacteria</taxon>
        <taxon>Pseudomonadati</taxon>
        <taxon>Pseudomonadota</taxon>
        <taxon>Alphaproteobacteria</taxon>
        <taxon>Hyphomicrobiales</taxon>
        <taxon>Rhizobiaceae</taxon>
        <taxon>Rhizobium/Agrobacterium group</taxon>
        <taxon>Rhizobium</taxon>
    </lineage>
</organism>
<geneLocation type="plasmid" evidence="4 5">
    <name>unnamed1</name>
</geneLocation>